<name>A0A2N1PJA8_9BACT</name>
<sequence length="325" mass="37126">MECQIELWVIGIDYNGDNIGRNFEFKIKPGNVNSKFSKAVKCGSWAACNELIYKKRLLQETSVDFEILVTEKDKHPDQGRAIFTLSLNSGSNNLTRSLPIEVMEVGSNNAGEKAIITLTIVEKRYVLGEKTLIMTADDGWIDGRRKNGKRISLPYGLKVDFLKVKDSREFFKILEGHEKGKEVSIKFEKGTTKTRFTEKKLYKPPCYITYNKTKDTVKIKGIAREFLVTMRHSAVLPDGIYKLEMPDVPHDTNPDYFKYSVYAQTWFRIVYPGGYYFHFGSISEGCITVLTKVNPNDSWTKIYKHIVLCRDSQEAGIIGRLEVVS</sequence>
<comment type="caution">
    <text evidence="1">The sequence shown here is derived from an EMBL/GenBank/DDBJ whole genome shotgun (WGS) entry which is preliminary data.</text>
</comment>
<protein>
    <submittedName>
        <fullName evidence="1">Uncharacterized protein</fullName>
    </submittedName>
</protein>
<dbReference type="AlphaFoldDB" id="A0A2N1PJA8"/>
<dbReference type="Proteomes" id="UP000233256">
    <property type="component" value="Unassembled WGS sequence"/>
</dbReference>
<gene>
    <name evidence="1" type="ORF">CVV64_18825</name>
</gene>
<accession>A0A2N1PJA8</accession>
<evidence type="ECO:0000313" key="1">
    <source>
        <dbReference type="EMBL" id="PKK88409.1"/>
    </source>
</evidence>
<proteinExistence type="predicted"/>
<reference evidence="1 2" key="1">
    <citation type="journal article" date="2017" name="ISME J.">
        <title>Potential for microbial H2 and metal transformations associated with novel bacteria and archaea in deep terrestrial subsurface sediments.</title>
        <authorList>
            <person name="Hernsdorf A.W."/>
            <person name="Amano Y."/>
            <person name="Miyakawa K."/>
            <person name="Ise K."/>
            <person name="Suzuki Y."/>
            <person name="Anantharaman K."/>
            <person name="Probst A."/>
            <person name="Burstein D."/>
            <person name="Thomas B.C."/>
            <person name="Banfield J.F."/>
        </authorList>
    </citation>
    <scope>NUCLEOTIDE SEQUENCE [LARGE SCALE GENOMIC DNA]</scope>
    <source>
        <strain evidence="1">HGW-Wallbacteria-1</strain>
    </source>
</reference>
<evidence type="ECO:0000313" key="2">
    <source>
        <dbReference type="Proteomes" id="UP000233256"/>
    </source>
</evidence>
<organism evidence="1 2">
    <name type="scientific">Candidatus Wallbacteria bacterium HGW-Wallbacteria-1</name>
    <dbReference type="NCBI Taxonomy" id="2013854"/>
    <lineage>
        <taxon>Bacteria</taxon>
        <taxon>Candidatus Walliibacteriota</taxon>
    </lineage>
</organism>
<dbReference type="EMBL" id="PGXC01000047">
    <property type="protein sequence ID" value="PKK88409.1"/>
    <property type="molecule type" value="Genomic_DNA"/>
</dbReference>